<organism evidence="6 7">
    <name type="scientific">Gadus morhua</name>
    <name type="common">Atlantic cod</name>
    <dbReference type="NCBI Taxonomy" id="8049"/>
    <lineage>
        <taxon>Eukaryota</taxon>
        <taxon>Metazoa</taxon>
        <taxon>Chordata</taxon>
        <taxon>Craniata</taxon>
        <taxon>Vertebrata</taxon>
        <taxon>Euteleostomi</taxon>
        <taxon>Actinopterygii</taxon>
        <taxon>Neopterygii</taxon>
        <taxon>Teleostei</taxon>
        <taxon>Neoteleostei</taxon>
        <taxon>Acanthomorphata</taxon>
        <taxon>Zeiogadaria</taxon>
        <taxon>Gadariae</taxon>
        <taxon>Gadiformes</taxon>
        <taxon>Gadoidei</taxon>
        <taxon>Gadidae</taxon>
        <taxon>Gadus</taxon>
    </lineage>
</organism>
<dbReference type="PANTHER" id="PTHR47139">
    <property type="entry name" value="TUMOR NECROSIS FACTOR RECEPTOR SUPERFAMILY MEMBER 9"/>
    <property type="match status" value="1"/>
</dbReference>
<evidence type="ECO:0000313" key="7">
    <source>
        <dbReference type="Proteomes" id="UP000694546"/>
    </source>
</evidence>
<protein>
    <submittedName>
        <fullName evidence="6">Tumor necrosis factor receptor superfamily, member 9a</fullName>
    </submittedName>
</protein>
<feature type="chain" id="PRO_5033996346" evidence="4">
    <location>
        <begin position="19"/>
        <end position="261"/>
    </location>
</feature>
<feature type="compositionally biased region" description="Low complexity" evidence="2">
    <location>
        <begin position="240"/>
        <end position="250"/>
    </location>
</feature>
<evidence type="ECO:0000256" key="1">
    <source>
        <dbReference type="PROSITE-ProRule" id="PRU00206"/>
    </source>
</evidence>
<proteinExistence type="predicted"/>
<dbReference type="PROSITE" id="PS50050">
    <property type="entry name" value="TNFR_NGFR_2"/>
    <property type="match status" value="1"/>
</dbReference>
<keyword evidence="4" id="KW-0732">Signal</keyword>
<sequence>MLFVAIGFLLIHCCWIHAERNFCNTWETPSGKNNVCCKRCIEGYRIFNDCGLLLDDLCVPCENGTFTLDPSQKACTKCRQCGGVQHTVEACTRTKDTQCGCPDPLLCNDNHCSICVPQCGRGRGPQGGYCRPCPAGTFNNQNNQKCIPWRNTSPGERTMTTTTPRHKESNEEDTMLPWWLVITVSCVVLLIPLILMLKVLTKLKAKKGQTMAKMPPFITTPTDEPRTLMAVECSFHEPEQVSSSESLASENSEDSTHKLIV</sequence>
<keyword evidence="3" id="KW-1133">Transmembrane helix</keyword>
<feature type="disulfide bond" evidence="1">
    <location>
        <begin position="81"/>
        <end position="99"/>
    </location>
</feature>
<dbReference type="PANTHER" id="PTHR47139:SF1">
    <property type="entry name" value="TUMOR NECROSIS FACTOR RECEPTOR SUPERFAMILY MEMBER 9"/>
    <property type="match status" value="1"/>
</dbReference>
<evidence type="ECO:0000259" key="5">
    <source>
        <dbReference type="PROSITE" id="PS50050"/>
    </source>
</evidence>
<gene>
    <name evidence="6" type="primary">tnfrsf9a</name>
</gene>
<comment type="caution">
    <text evidence="1">Lacks conserved residue(s) required for the propagation of feature annotation.</text>
</comment>
<dbReference type="GO" id="GO:0042127">
    <property type="term" value="P:regulation of cell population proliferation"/>
    <property type="evidence" value="ECO:0007669"/>
    <property type="project" value="TreeGrafter"/>
</dbReference>
<evidence type="ECO:0000313" key="6">
    <source>
        <dbReference type="Ensembl" id="ENSGMOP00000029127.1"/>
    </source>
</evidence>
<feature type="region of interest" description="Disordered" evidence="2">
    <location>
        <begin position="149"/>
        <end position="168"/>
    </location>
</feature>
<keyword evidence="3" id="KW-0812">Transmembrane</keyword>
<reference evidence="6" key="2">
    <citation type="submission" date="2025-08" db="UniProtKB">
        <authorList>
            <consortium name="Ensembl"/>
        </authorList>
    </citation>
    <scope>IDENTIFICATION</scope>
</reference>
<evidence type="ECO:0000256" key="2">
    <source>
        <dbReference type="SAM" id="MobiDB-lite"/>
    </source>
</evidence>
<feature type="transmembrane region" description="Helical" evidence="3">
    <location>
        <begin position="176"/>
        <end position="197"/>
    </location>
</feature>
<feature type="domain" description="TNFR-Cys" evidence="5">
    <location>
        <begin position="60"/>
        <end position="99"/>
    </location>
</feature>
<dbReference type="SUPFAM" id="SSF57184">
    <property type="entry name" value="Growth factor receptor domain"/>
    <property type="match status" value="1"/>
</dbReference>
<keyword evidence="1" id="KW-1015">Disulfide bond</keyword>
<dbReference type="SMART" id="SM00208">
    <property type="entry name" value="TNFR"/>
    <property type="match status" value="1"/>
</dbReference>
<accession>A0A8C5AAM7</accession>
<dbReference type="InterPro" id="IPR009030">
    <property type="entry name" value="Growth_fac_rcpt_cys_sf"/>
</dbReference>
<dbReference type="AlphaFoldDB" id="A0A8C5AAM7"/>
<name>A0A8C5AAM7_GADMO</name>
<dbReference type="Gene3D" id="2.10.50.10">
    <property type="entry name" value="Tumor Necrosis Factor Receptor, subunit A, domain 2"/>
    <property type="match status" value="2"/>
</dbReference>
<feature type="repeat" description="TNFR-Cys" evidence="1">
    <location>
        <begin position="60"/>
        <end position="99"/>
    </location>
</feature>
<feature type="region of interest" description="Disordered" evidence="2">
    <location>
        <begin position="238"/>
        <end position="261"/>
    </location>
</feature>
<keyword evidence="7" id="KW-1185">Reference proteome</keyword>
<dbReference type="Ensembl" id="ENSGMOT00000065414.1">
    <property type="protein sequence ID" value="ENSGMOP00000029127.1"/>
    <property type="gene ID" value="ENSGMOG00000022486.1"/>
</dbReference>
<dbReference type="OMA" id="ANRFITH"/>
<dbReference type="SUPFAM" id="SSF57586">
    <property type="entry name" value="TNF receptor-like"/>
    <property type="match status" value="1"/>
</dbReference>
<dbReference type="InterPro" id="IPR001368">
    <property type="entry name" value="TNFR/NGFR_Cys_rich_reg"/>
</dbReference>
<dbReference type="Proteomes" id="UP000694546">
    <property type="component" value="Chromosome 1"/>
</dbReference>
<keyword evidence="3" id="KW-0472">Membrane</keyword>
<feature type="disulfide bond" evidence="1">
    <location>
        <begin position="78"/>
        <end position="91"/>
    </location>
</feature>
<evidence type="ECO:0000256" key="3">
    <source>
        <dbReference type="SAM" id="Phobius"/>
    </source>
</evidence>
<feature type="signal peptide" evidence="4">
    <location>
        <begin position="1"/>
        <end position="18"/>
    </location>
</feature>
<feature type="compositionally biased region" description="Polar residues" evidence="2">
    <location>
        <begin position="149"/>
        <end position="163"/>
    </location>
</feature>
<dbReference type="GO" id="GO:0038023">
    <property type="term" value="F:signaling receptor activity"/>
    <property type="evidence" value="ECO:0007669"/>
    <property type="project" value="TreeGrafter"/>
</dbReference>
<reference evidence="6" key="1">
    <citation type="submission" date="2019-07" db="EMBL/GenBank/DDBJ databases">
        <authorList>
            <consortium name="Wellcome Sanger Institute Data Sharing"/>
        </authorList>
    </citation>
    <scope>NUCLEOTIDE SEQUENCE [LARGE SCALE GENOMIC DNA]</scope>
</reference>
<reference evidence="6" key="3">
    <citation type="submission" date="2025-09" db="UniProtKB">
        <authorList>
            <consortium name="Ensembl"/>
        </authorList>
    </citation>
    <scope>IDENTIFICATION</scope>
</reference>
<dbReference type="GeneTree" id="ENSGT00940000166327"/>
<dbReference type="Pfam" id="PF00020">
    <property type="entry name" value="TNFR_c6"/>
    <property type="match status" value="1"/>
</dbReference>
<evidence type="ECO:0000256" key="4">
    <source>
        <dbReference type="SAM" id="SignalP"/>
    </source>
</evidence>